<dbReference type="PANTHER" id="PTHR21600">
    <property type="entry name" value="MITOCHONDRIAL RNA PSEUDOURIDINE SYNTHASE"/>
    <property type="match status" value="1"/>
</dbReference>
<sequence>MAETVHTLIVRGEDLSPDEGDASKSDGSTPRCRLDLFLTVHELVSSSRSQVRKWILEGNVRVNGQTVKPGYDVKADDEIAITFPEPRPLTLVPEAIPLDILFEDDALLVLHKPAGMVVHPAPGHEHGTLVHALLSHCRNLSGIGGVRRPGIVHRLDRDTSGLMLVAKTDEAHWHLSEQLRTRQVGRKYTAIVHGRFKMLTGSIEAPIGRHQTDRKKMAVMPKRGRYARSEYTVVEQFSEHALVHVTLNTGRTHQIRVHMKAIHHAVVGDPVYGNASKKNLQMPRQALHAHQITFCHPLTQQMMQFETPLPADMQRGLDILRRMGT</sequence>
<dbReference type="GO" id="GO:0003723">
    <property type="term" value="F:RNA binding"/>
    <property type="evidence" value="ECO:0007669"/>
    <property type="project" value="UniProtKB-KW"/>
</dbReference>
<evidence type="ECO:0000256" key="6">
    <source>
        <dbReference type="SAM" id="MobiDB-lite"/>
    </source>
</evidence>
<evidence type="ECO:0000313" key="8">
    <source>
        <dbReference type="EMBL" id="MBD3325416.1"/>
    </source>
</evidence>
<dbReference type="AlphaFoldDB" id="A0A9D5JWT4"/>
<evidence type="ECO:0000256" key="2">
    <source>
        <dbReference type="ARBA" id="ARBA00023235"/>
    </source>
</evidence>
<dbReference type="Pfam" id="PF01479">
    <property type="entry name" value="S4"/>
    <property type="match status" value="1"/>
</dbReference>
<evidence type="ECO:0000259" key="7">
    <source>
        <dbReference type="SMART" id="SM00363"/>
    </source>
</evidence>
<dbReference type="Pfam" id="PF00849">
    <property type="entry name" value="PseudoU_synth_2"/>
    <property type="match status" value="1"/>
</dbReference>
<feature type="domain" description="RNA-binding S4" evidence="7">
    <location>
        <begin position="32"/>
        <end position="97"/>
    </location>
</feature>
<dbReference type="InterPro" id="IPR050188">
    <property type="entry name" value="RluA_PseudoU_synthase"/>
</dbReference>
<feature type="region of interest" description="Disordered" evidence="6">
    <location>
        <begin position="1"/>
        <end position="28"/>
    </location>
</feature>
<name>A0A9D5JWT4_9BACT</name>
<dbReference type="GO" id="GO:0000455">
    <property type="term" value="P:enzyme-directed rRNA pseudouridine synthesis"/>
    <property type="evidence" value="ECO:0007669"/>
    <property type="project" value="TreeGrafter"/>
</dbReference>
<evidence type="ECO:0000256" key="1">
    <source>
        <dbReference type="ARBA" id="ARBA00010876"/>
    </source>
</evidence>
<comment type="catalytic activity">
    <reaction evidence="5">
        <text>a uridine in RNA = a pseudouridine in RNA</text>
        <dbReference type="Rhea" id="RHEA:48348"/>
        <dbReference type="Rhea" id="RHEA-COMP:12068"/>
        <dbReference type="Rhea" id="RHEA-COMP:12069"/>
        <dbReference type="ChEBI" id="CHEBI:65314"/>
        <dbReference type="ChEBI" id="CHEBI:65315"/>
    </reaction>
</comment>
<comment type="caution">
    <text evidence="8">The sequence shown here is derived from an EMBL/GenBank/DDBJ whole genome shotgun (WGS) entry which is preliminary data.</text>
</comment>
<dbReference type="SUPFAM" id="SSF55120">
    <property type="entry name" value="Pseudouridine synthase"/>
    <property type="match status" value="1"/>
</dbReference>
<keyword evidence="4" id="KW-0694">RNA-binding</keyword>
<protein>
    <recommendedName>
        <fullName evidence="5">Pseudouridine synthase</fullName>
        <ecNumber evidence="5">5.4.99.-</ecNumber>
    </recommendedName>
</protein>
<dbReference type="Proteomes" id="UP000649604">
    <property type="component" value="Unassembled WGS sequence"/>
</dbReference>
<evidence type="ECO:0000256" key="5">
    <source>
        <dbReference type="RuleBase" id="RU362028"/>
    </source>
</evidence>
<dbReference type="Gene3D" id="3.10.290.10">
    <property type="entry name" value="RNA-binding S4 domain"/>
    <property type="match status" value="1"/>
</dbReference>
<dbReference type="PANTHER" id="PTHR21600:SF44">
    <property type="entry name" value="RIBOSOMAL LARGE SUBUNIT PSEUDOURIDINE SYNTHASE D"/>
    <property type="match status" value="1"/>
</dbReference>
<dbReference type="InterPro" id="IPR036986">
    <property type="entry name" value="S4_RNA-bd_sf"/>
</dbReference>
<comment type="similarity">
    <text evidence="1 5">Belongs to the pseudouridine synthase RluA family.</text>
</comment>
<proteinExistence type="inferred from homology"/>
<dbReference type="SMART" id="SM00363">
    <property type="entry name" value="S4"/>
    <property type="match status" value="1"/>
</dbReference>
<evidence type="ECO:0000313" key="9">
    <source>
        <dbReference type="Proteomes" id="UP000649604"/>
    </source>
</evidence>
<dbReference type="InterPro" id="IPR006225">
    <property type="entry name" value="PsdUridine_synth_RluC/D"/>
</dbReference>
<dbReference type="EMBL" id="WJJP01000410">
    <property type="protein sequence ID" value="MBD3325416.1"/>
    <property type="molecule type" value="Genomic_DNA"/>
</dbReference>
<evidence type="ECO:0000256" key="4">
    <source>
        <dbReference type="PROSITE-ProRule" id="PRU00182"/>
    </source>
</evidence>
<keyword evidence="2 5" id="KW-0413">Isomerase</keyword>
<dbReference type="CDD" id="cd02869">
    <property type="entry name" value="PseudoU_synth_RluA_like"/>
    <property type="match status" value="1"/>
</dbReference>
<evidence type="ECO:0000256" key="3">
    <source>
        <dbReference type="PIRSR" id="PIRSR606225-1"/>
    </source>
</evidence>
<reference evidence="8" key="1">
    <citation type="submission" date="2019-11" db="EMBL/GenBank/DDBJ databases">
        <title>Microbial mats filling the niche in hypersaline microbial mats.</title>
        <authorList>
            <person name="Wong H.L."/>
            <person name="Macleod F.I."/>
            <person name="White R.A. III"/>
            <person name="Burns B.P."/>
        </authorList>
    </citation>
    <scope>NUCLEOTIDE SEQUENCE</scope>
    <source>
        <strain evidence="8">Rbin_158</strain>
    </source>
</reference>
<dbReference type="CDD" id="cd00165">
    <property type="entry name" value="S4"/>
    <property type="match status" value="1"/>
</dbReference>
<dbReference type="GO" id="GO:0120159">
    <property type="term" value="F:rRNA pseudouridine synthase activity"/>
    <property type="evidence" value="ECO:0007669"/>
    <property type="project" value="UniProtKB-ARBA"/>
</dbReference>
<dbReference type="InterPro" id="IPR006224">
    <property type="entry name" value="PsdUridine_synth_RluA-like_CS"/>
</dbReference>
<dbReference type="PROSITE" id="PS01129">
    <property type="entry name" value="PSI_RLU"/>
    <property type="match status" value="1"/>
</dbReference>
<dbReference type="Gene3D" id="3.30.2350.10">
    <property type="entry name" value="Pseudouridine synthase"/>
    <property type="match status" value="1"/>
</dbReference>
<dbReference type="EC" id="5.4.99.-" evidence="5"/>
<dbReference type="SUPFAM" id="SSF55174">
    <property type="entry name" value="Alpha-L RNA-binding motif"/>
    <property type="match status" value="1"/>
</dbReference>
<dbReference type="PROSITE" id="PS50889">
    <property type="entry name" value="S4"/>
    <property type="match status" value="1"/>
</dbReference>
<feature type="active site" evidence="3">
    <location>
        <position position="156"/>
    </location>
</feature>
<dbReference type="InterPro" id="IPR002942">
    <property type="entry name" value="S4_RNA-bd"/>
</dbReference>
<gene>
    <name evidence="8" type="ORF">GF339_12570</name>
</gene>
<organism evidence="8 9">
    <name type="scientific">candidate division KSB3 bacterium</name>
    <dbReference type="NCBI Taxonomy" id="2044937"/>
    <lineage>
        <taxon>Bacteria</taxon>
        <taxon>candidate division KSB3</taxon>
    </lineage>
</organism>
<comment type="function">
    <text evidence="5">Responsible for synthesis of pseudouridine from uracil.</text>
</comment>
<dbReference type="InterPro" id="IPR020103">
    <property type="entry name" value="PsdUridine_synth_cat_dom_sf"/>
</dbReference>
<dbReference type="NCBIfam" id="TIGR00005">
    <property type="entry name" value="rluA_subfam"/>
    <property type="match status" value="1"/>
</dbReference>
<dbReference type="InterPro" id="IPR006145">
    <property type="entry name" value="PsdUridine_synth_RsuA/RluA"/>
</dbReference>
<accession>A0A9D5JWT4</accession>